<dbReference type="InterPro" id="IPR013149">
    <property type="entry name" value="ADH-like_C"/>
</dbReference>
<dbReference type="AlphaFoldDB" id="A0A8S0WZA8"/>
<organism evidence="2 3">
    <name type="scientific">Cyclocybe aegerita</name>
    <name type="common">Black poplar mushroom</name>
    <name type="synonym">Agrocybe aegerita</name>
    <dbReference type="NCBI Taxonomy" id="1973307"/>
    <lineage>
        <taxon>Eukaryota</taxon>
        <taxon>Fungi</taxon>
        <taxon>Dikarya</taxon>
        <taxon>Basidiomycota</taxon>
        <taxon>Agaricomycotina</taxon>
        <taxon>Agaricomycetes</taxon>
        <taxon>Agaricomycetidae</taxon>
        <taxon>Agaricales</taxon>
        <taxon>Agaricineae</taxon>
        <taxon>Bolbitiaceae</taxon>
        <taxon>Cyclocybe</taxon>
    </lineage>
</organism>
<comment type="caution">
    <text evidence="2">The sequence shown here is derived from an EMBL/GenBank/DDBJ whole genome shotgun (WGS) entry which is preliminary data.</text>
</comment>
<evidence type="ECO:0000313" key="3">
    <source>
        <dbReference type="Proteomes" id="UP000467700"/>
    </source>
</evidence>
<evidence type="ECO:0000313" key="2">
    <source>
        <dbReference type="EMBL" id="CAA7269466.1"/>
    </source>
</evidence>
<gene>
    <name evidence="2" type="ORF">AAE3_LOCUS11782</name>
</gene>
<proteinExistence type="predicted"/>
<dbReference type="InterPro" id="IPR047122">
    <property type="entry name" value="Trans-enoyl_RdTase-like"/>
</dbReference>
<dbReference type="PANTHER" id="PTHR45348">
    <property type="entry name" value="HYPOTHETICAL OXIDOREDUCTASE (EUROFUNG)"/>
    <property type="match status" value="1"/>
</dbReference>
<dbReference type="InterPro" id="IPR013154">
    <property type="entry name" value="ADH-like_N"/>
</dbReference>
<dbReference type="GO" id="GO:0016651">
    <property type="term" value="F:oxidoreductase activity, acting on NAD(P)H"/>
    <property type="evidence" value="ECO:0007669"/>
    <property type="project" value="InterPro"/>
</dbReference>
<dbReference type="OrthoDB" id="3233595at2759"/>
<name>A0A8S0WZA8_CYCAE</name>
<dbReference type="Gene3D" id="3.40.50.720">
    <property type="entry name" value="NAD(P)-binding Rossmann-like Domain"/>
    <property type="match status" value="1"/>
</dbReference>
<dbReference type="EMBL" id="CACVBS010000079">
    <property type="protein sequence ID" value="CAA7269466.1"/>
    <property type="molecule type" value="Genomic_DNA"/>
</dbReference>
<dbReference type="Proteomes" id="UP000467700">
    <property type="component" value="Unassembled WGS sequence"/>
</dbReference>
<accession>A0A8S0WZA8</accession>
<reference evidence="2 3" key="1">
    <citation type="submission" date="2020-01" db="EMBL/GenBank/DDBJ databases">
        <authorList>
            <person name="Gupta K D."/>
        </authorList>
    </citation>
    <scope>NUCLEOTIDE SEQUENCE [LARGE SCALE GENOMIC DNA]</scope>
</reference>
<keyword evidence="3" id="KW-1185">Reference proteome</keyword>
<dbReference type="InterPro" id="IPR020843">
    <property type="entry name" value="ER"/>
</dbReference>
<dbReference type="SUPFAM" id="SSF51735">
    <property type="entry name" value="NAD(P)-binding Rossmann-fold domains"/>
    <property type="match status" value="1"/>
</dbReference>
<feature type="domain" description="Enoyl reductase (ER)" evidence="1">
    <location>
        <begin position="20"/>
        <end position="342"/>
    </location>
</feature>
<sequence length="348" mass="36697">MPATQKALLLPQKHGEFVVGNTPSYTPGPGELLIKVHAAALNPLDWKIQKYGIYVEEFPAILGQDIAGEVEEVGEGVTDFKKGDRVFRQALFSSRTNGFQQYTIGPASSTAKIPANISFDEAATLPVVLSAAYVGLYGGPTFGQGKTPPVTQEGQGEYAGQPIAILGGGTSVGQVAIQLARLSGFSPIIATASLKHAEALKSLGATAVFDRKLSSAELSAEIAKVTTGKSLNVVFDTVGLPVTQQTAVDIVAPGGAVSVVLPPDASVKIPDDKTVYQVLSLLTLPPNTKLLEALYHDHVTTWLEKGILKPNRVEILPNGLAGIPDGFKKLENDQVSRAKLVARPQETV</sequence>
<protein>
    <recommendedName>
        <fullName evidence="1">Enoyl reductase (ER) domain-containing protein</fullName>
    </recommendedName>
</protein>
<dbReference type="PANTHER" id="PTHR45348:SF2">
    <property type="entry name" value="ZINC-TYPE ALCOHOL DEHYDROGENASE-LIKE PROTEIN C2E1P3.01"/>
    <property type="match status" value="1"/>
</dbReference>
<dbReference type="Pfam" id="PF00107">
    <property type="entry name" value="ADH_zinc_N"/>
    <property type="match status" value="1"/>
</dbReference>
<dbReference type="Pfam" id="PF08240">
    <property type="entry name" value="ADH_N"/>
    <property type="match status" value="1"/>
</dbReference>
<dbReference type="Gene3D" id="3.90.180.10">
    <property type="entry name" value="Medium-chain alcohol dehydrogenases, catalytic domain"/>
    <property type="match status" value="1"/>
</dbReference>
<evidence type="ECO:0000259" key="1">
    <source>
        <dbReference type="SMART" id="SM00829"/>
    </source>
</evidence>
<dbReference type="InterPro" id="IPR036291">
    <property type="entry name" value="NAD(P)-bd_dom_sf"/>
</dbReference>
<dbReference type="InterPro" id="IPR011032">
    <property type="entry name" value="GroES-like_sf"/>
</dbReference>
<dbReference type="SMART" id="SM00829">
    <property type="entry name" value="PKS_ER"/>
    <property type="match status" value="1"/>
</dbReference>
<dbReference type="SUPFAM" id="SSF50129">
    <property type="entry name" value="GroES-like"/>
    <property type="match status" value="1"/>
</dbReference>
<dbReference type="CDD" id="cd08249">
    <property type="entry name" value="enoyl_reductase_like"/>
    <property type="match status" value="1"/>
</dbReference>